<reference evidence="3 4" key="2">
    <citation type="submission" date="2020-08" db="EMBL/GenBank/DDBJ databases">
        <authorList>
            <person name="Ueki A."/>
            <person name="Tonouchi A."/>
        </authorList>
    </citation>
    <scope>NUCLEOTIDE SEQUENCE [LARGE SCALE GENOMIC DNA]</scope>
    <source>
        <strain evidence="3 4">CTTW</strain>
    </source>
</reference>
<organism evidence="3 4">
    <name type="scientific">Anaerocolumna chitinilytica</name>
    <dbReference type="NCBI Taxonomy" id="1727145"/>
    <lineage>
        <taxon>Bacteria</taxon>
        <taxon>Bacillati</taxon>
        <taxon>Bacillota</taxon>
        <taxon>Clostridia</taxon>
        <taxon>Lachnospirales</taxon>
        <taxon>Lachnospiraceae</taxon>
        <taxon>Anaerocolumna</taxon>
    </lineage>
</organism>
<dbReference type="EMBL" id="AP023368">
    <property type="protein sequence ID" value="BCK00283.1"/>
    <property type="molecule type" value="Genomic_DNA"/>
</dbReference>
<proteinExistence type="predicted"/>
<evidence type="ECO:0000259" key="2">
    <source>
        <dbReference type="Pfam" id="PF14501"/>
    </source>
</evidence>
<dbReference type="Gene3D" id="3.30.565.10">
    <property type="entry name" value="Histidine kinase-like ATPase, C-terminal domain"/>
    <property type="match status" value="1"/>
</dbReference>
<feature type="transmembrane region" description="Helical" evidence="1">
    <location>
        <begin position="12"/>
        <end position="31"/>
    </location>
</feature>
<protein>
    <recommendedName>
        <fullName evidence="2">Sensor histidine kinase NatK-like C-terminal domain-containing protein</fullName>
    </recommendedName>
</protein>
<dbReference type="AlphaFoldDB" id="A0A7I8DPQ5"/>
<evidence type="ECO:0000256" key="1">
    <source>
        <dbReference type="SAM" id="Phobius"/>
    </source>
</evidence>
<evidence type="ECO:0000313" key="4">
    <source>
        <dbReference type="Proteomes" id="UP000515703"/>
    </source>
</evidence>
<name>A0A7I8DPQ5_9FIRM</name>
<keyword evidence="4" id="KW-1185">Reference proteome</keyword>
<sequence>MAYKGVQMSEAIYVIGLLLSGFVTVHITMDFLKTCFERKYTKWVYVLYEAVFVLILAGVNAIGNAWLNLITVFAFAGFLAVRMYKGKIIHKLSFIIILIIGMSACESVGLILLHSFYHWADVSIASDKLGNFYDMTISQVFVILVSHLFLIRLARKKDISHLNLQQYLFTFIYSVFSIMNIYCLSVGLKITNKVEFICALVTNVGIVIINIYFLNILEYESENNRLIYENRLFEQQSKMQYQYYDALELQYRESLSIIHDVKRHIRSIEELYKNQDTDVAKEYAITINNRLDSFRLNEYTSNRMLNVILNDKMKLAESHKIDFQCKIDEIDLSFIDNMDLTTIFANLLDNAIEASANAPGSKSINLKVGSFNNLIGVTIKNTMAETTEPCVGVSGIEHNIRAKHRGIGIPNVEAVIAKYNGDIDMEKDEGVFTVSIVLSKTGKRHGAM</sequence>
<gene>
    <name evidence="3" type="ORF">bsdcttw_33230</name>
</gene>
<feature type="transmembrane region" description="Helical" evidence="1">
    <location>
        <begin position="65"/>
        <end position="81"/>
    </location>
</feature>
<dbReference type="KEGG" id="acht:bsdcttw_33230"/>
<keyword evidence="1" id="KW-1133">Transmembrane helix</keyword>
<dbReference type="SUPFAM" id="SSF55874">
    <property type="entry name" value="ATPase domain of HSP90 chaperone/DNA topoisomerase II/histidine kinase"/>
    <property type="match status" value="1"/>
</dbReference>
<feature type="transmembrane region" description="Helical" evidence="1">
    <location>
        <begin position="167"/>
        <end position="188"/>
    </location>
</feature>
<dbReference type="CDD" id="cd16935">
    <property type="entry name" value="HATPase_AgrC-ComD-like"/>
    <property type="match status" value="1"/>
</dbReference>
<dbReference type="GO" id="GO:0042802">
    <property type="term" value="F:identical protein binding"/>
    <property type="evidence" value="ECO:0007669"/>
    <property type="project" value="TreeGrafter"/>
</dbReference>
<keyword evidence="1" id="KW-0472">Membrane</keyword>
<accession>A0A7I8DPQ5</accession>
<feature type="transmembrane region" description="Helical" evidence="1">
    <location>
        <begin position="93"/>
        <end position="117"/>
    </location>
</feature>
<reference evidence="3 4" key="1">
    <citation type="submission" date="2020-08" db="EMBL/GenBank/DDBJ databases">
        <title>Draft genome sequencing of an Anaerocolumna strain isolated from anoxic soil subjected to BSD treatment.</title>
        <authorList>
            <person name="Uek A."/>
            <person name="Tonouchi A."/>
        </authorList>
    </citation>
    <scope>NUCLEOTIDE SEQUENCE [LARGE SCALE GENOMIC DNA]</scope>
    <source>
        <strain evidence="3 4">CTTW</strain>
    </source>
</reference>
<dbReference type="InterPro" id="IPR032834">
    <property type="entry name" value="NatK-like_C"/>
</dbReference>
<dbReference type="Proteomes" id="UP000515703">
    <property type="component" value="Chromosome"/>
</dbReference>
<dbReference type="PANTHER" id="PTHR40448">
    <property type="entry name" value="TWO-COMPONENT SENSOR HISTIDINE KINASE"/>
    <property type="match status" value="1"/>
</dbReference>
<feature type="transmembrane region" description="Helical" evidence="1">
    <location>
        <begin position="194"/>
        <end position="217"/>
    </location>
</feature>
<feature type="transmembrane region" description="Helical" evidence="1">
    <location>
        <begin position="43"/>
        <end position="59"/>
    </location>
</feature>
<dbReference type="InterPro" id="IPR036890">
    <property type="entry name" value="HATPase_C_sf"/>
</dbReference>
<dbReference type="Pfam" id="PF14501">
    <property type="entry name" value="HATPase_c_5"/>
    <property type="match status" value="1"/>
</dbReference>
<feature type="transmembrane region" description="Helical" evidence="1">
    <location>
        <begin position="137"/>
        <end position="155"/>
    </location>
</feature>
<evidence type="ECO:0000313" key="3">
    <source>
        <dbReference type="EMBL" id="BCK00283.1"/>
    </source>
</evidence>
<keyword evidence="1" id="KW-0812">Transmembrane</keyword>
<dbReference type="PANTHER" id="PTHR40448:SF1">
    <property type="entry name" value="TWO-COMPONENT SENSOR HISTIDINE KINASE"/>
    <property type="match status" value="1"/>
</dbReference>
<feature type="domain" description="Sensor histidine kinase NatK-like C-terminal" evidence="2">
    <location>
        <begin position="337"/>
        <end position="438"/>
    </location>
</feature>